<dbReference type="InterPro" id="IPR043128">
    <property type="entry name" value="Rev_trsase/Diguanyl_cyclase"/>
</dbReference>
<dbReference type="InterPro" id="IPR030931">
    <property type="entry name" value="Group_II_RT_mat"/>
</dbReference>
<dbReference type="CDD" id="cd01651">
    <property type="entry name" value="RT_G2_intron"/>
    <property type="match status" value="1"/>
</dbReference>
<comment type="caution">
    <text evidence="3">The sequence shown here is derived from an EMBL/GenBank/DDBJ whole genome shotgun (WGS) entry which is preliminary data.</text>
</comment>
<organism evidence="3 4">
    <name type="scientific">Rhodopirellula europaea SH398</name>
    <dbReference type="NCBI Taxonomy" id="1263868"/>
    <lineage>
        <taxon>Bacteria</taxon>
        <taxon>Pseudomonadati</taxon>
        <taxon>Planctomycetota</taxon>
        <taxon>Planctomycetia</taxon>
        <taxon>Pirellulales</taxon>
        <taxon>Pirellulaceae</taxon>
        <taxon>Rhodopirellula</taxon>
    </lineage>
</organism>
<dbReference type="PATRIC" id="fig|1263868.3.peg.2523"/>
<gene>
    <name evidence="3" type="ORF">RESH_02320</name>
</gene>
<dbReference type="Proteomes" id="UP000011996">
    <property type="component" value="Unassembled WGS sequence"/>
</dbReference>
<feature type="domain" description="Reverse transcriptase" evidence="2">
    <location>
        <begin position="54"/>
        <end position="282"/>
    </location>
</feature>
<evidence type="ECO:0000313" key="4">
    <source>
        <dbReference type="Proteomes" id="UP000011996"/>
    </source>
</evidence>
<comment type="similarity">
    <text evidence="1">Belongs to the bacterial reverse transcriptase family.</text>
</comment>
<dbReference type="SUPFAM" id="SSF56672">
    <property type="entry name" value="DNA/RNA polymerases"/>
    <property type="match status" value="1"/>
</dbReference>
<dbReference type="PANTHER" id="PTHR34047">
    <property type="entry name" value="NUCLEAR INTRON MATURASE 1, MITOCHONDRIAL-RELATED"/>
    <property type="match status" value="1"/>
</dbReference>
<keyword evidence="3" id="KW-0808">Transferase</keyword>
<dbReference type="AlphaFoldDB" id="M5S6A4"/>
<evidence type="ECO:0000259" key="2">
    <source>
        <dbReference type="PROSITE" id="PS50878"/>
    </source>
</evidence>
<keyword evidence="3" id="KW-0695">RNA-directed DNA polymerase</keyword>
<proteinExistence type="inferred from homology"/>
<dbReference type="NCBIfam" id="TIGR04416">
    <property type="entry name" value="group_II_RT_mat"/>
    <property type="match status" value="1"/>
</dbReference>
<dbReference type="InterPro" id="IPR043502">
    <property type="entry name" value="DNA/RNA_pol_sf"/>
</dbReference>
<dbReference type="Pfam" id="PF08388">
    <property type="entry name" value="GIIM"/>
    <property type="match status" value="1"/>
</dbReference>
<dbReference type="PROSITE" id="PS50878">
    <property type="entry name" value="RT_POL"/>
    <property type="match status" value="1"/>
</dbReference>
<dbReference type="GO" id="GO:0003964">
    <property type="term" value="F:RNA-directed DNA polymerase activity"/>
    <property type="evidence" value="ECO:0007669"/>
    <property type="project" value="UniProtKB-KW"/>
</dbReference>
<reference evidence="3 4" key="1">
    <citation type="journal article" date="2013" name="Mar. Genomics">
        <title>Expression of sulfatases in Rhodopirellula baltica and the diversity of sulfatases in the genus Rhodopirellula.</title>
        <authorList>
            <person name="Wegner C.E."/>
            <person name="Richter-Heitmann T."/>
            <person name="Klindworth A."/>
            <person name="Klockow C."/>
            <person name="Richter M."/>
            <person name="Achstetter T."/>
            <person name="Glockner F.O."/>
            <person name="Harder J."/>
        </authorList>
    </citation>
    <scope>NUCLEOTIDE SEQUENCE [LARGE SCALE GENOMIC DNA]</scope>
    <source>
        <strain evidence="3 4">SH398</strain>
    </source>
</reference>
<protein>
    <submittedName>
        <fullName evidence="3">Reverse transcriptase/maturase</fullName>
    </submittedName>
</protein>
<name>M5S6A4_9BACT</name>
<evidence type="ECO:0000256" key="1">
    <source>
        <dbReference type="ARBA" id="ARBA00034120"/>
    </source>
</evidence>
<dbReference type="PANTHER" id="PTHR34047:SF8">
    <property type="entry name" value="PROTEIN YKFC"/>
    <property type="match status" value="1"/>
</dbReference>
<evidence type="ECO:0000313" key="3">
    <source>
        <dbReference type="EMBL" id="EMI27168.1"/>
    </source>
</evidence>
<dbReference type="Pfam" id="PF00078">
    <property type="entry name" value="RVT_1"/>
    <property type="match status" value="1"/>
</dbReference>
<dbReference type="InterPro" id="IPR051083">
    <property type="entry name" value="GrpII_Intron_Splice-Mob/Def"/>
</dbReference>
<dbReference type="EMBL" id="ANOF01000072">
    <property type="protein sequence ID" value="EMI27168.1"/>
    <property type="molecule type" value="Genomic_DNA"/>
</dbReference>
<keyword evidence="3" id="KW-0548">Nucleotidyltransferase</keyword>
<accession>M5S6A4</accession>
<dbReference type="InterPro" id="IPR000477">
    <property type="entry name" value="RT_dom"/>
</dbReference>
<dbReference type="InterPro" id="IPR013597">
    <property type="entry name" value="Mat_intron_G2"/>
</dbReference>
<sequence>MRGGKWHALIDKVYRELNLFVSARKVVGKKGAAGVDRQSTEDFSEQEIAEIKQLCEQLRTDTYRPQAVRRVQIPKPGSKQTRPLGIPTVRDRVVQTALVNVIEPIFDNEFHERSFGFRHGRSCHDALRVVEELLETDHVFVVDADLQGYFDTIPKDRLLALVSGKISDRRVLDLVKQFLDQSVLEELREWTPESGVPQGAVLSPLLSNLYLNELDHRMADLGYEMVRYADDFVILCRSQEQAESALEEVKRFVREAGLTLHPEKTHIVDSRVKSFDFLGYSFRGKLRFPRAKSHQKMVDTIRRLTPRKSGQSLEATIAQINRVTLGWFSYFRHCTWNIFDKYDGMVRKRLRRQLLKRHRRNPKRLCRTHRWPNAYFSERGYRSLRLAHSAYVQSLDGNH</sequence>
<dbReference type="Gene3D" id="3.30.70.270">
    <property type="match status" value="1"/>
</dbReference>